<reference evidence="2 4" key="1">
    <citation type="submission" date="2014-04" db="EMBL/GenBank/DDBJ databases">
        <authorList>
            <person name="Bishop-Lilly K.A."/>
            <person name="Broomall S.M."/>
            <person name="Chain P.S."/>
            <person name="Chertkov O."/>
            <person name="Coyne S.R."/>
            <person name="Daligault H.E."/>
            <person name="Davenport K.W."/>
            <person name="Erkkila T."/>
            <person name="Frey K.G."/>
            <person name="Gibbons H.S."/>
            <person name="Gu W."/>
            <person name="Jaissle J."/>
            <person name="Johnson S.L."/>
            <person name="Koroleva G.I."/>
            <person name="Ladner J.T."/>
            <person name="Lo C.-C."/>
            <person name="Minogue T.D."/>
            <person name="Munk C."/>
            <person name="Palacios G.F."/>
            <person name="Redden C.L."/>
            <person name="Rosenzweig C.N."/>
            <person name="Scholz M.B."/>
            <person name="Teshima H."/>
            <person name="Xu Y."/>
        </authorList>
    </citation>
    <scope>NUCLEOTIDE SEQUENCE [LARGE SCALE GENOMIC DNA]</scope>
    <source>
        <strain evidence="2 4">BHP</strain>
    </source>
</reference>
<dbReference type="EMBL" id="JMQC01000008">
    <property type="protein sequence ID" value="KFN01290.1"/>
    <property type="molecule type" value="Genomic_DNA"/>
</dbReference>
<evidence type="ECO:0000313" key="3">
    <source>
        <dbReference type="EMBL" id="RFT66348.1"/>
    </source>
</evidence>
<dbReference type="PANTHER" id="PTHR41291:SF1">
    <property type="entry name" value="DNA ALKYLATION REPAIR PROTEIN"/>
    <property type="match status" value="1"/>
</dbReference>
<keyword evidence="5" id="KW-1185">Reference proteome</keyword>
<dbReference type="Gene3D" id="1.25.10.90">
    <property type="match status" value="1"/>
</dbReference>
<dbReference type="SUPFAM" id="SSF48371">
    <property type="entry name" value="ARM repeat"/>
    <property type="match status" value="1"/>
</dbReference>
<dbReference type="EMBL" id="QVOD01000015">
    <property type="protein sequence ID" value="RFT66348.1"/>
    <property type="molecule type" value="Genomic_DNA"/>
</dbReference>
<evidence type="ECO:0000313" key="2">
    <source>
        <dbReference type="EMBL" id="KFN01290.1"/>
    </source>
</evidence>
<protein>
    <submittedName>
        <fullName evidence="2">DNA alkylation repair enzyme family protein</fullName>
    </submittedName>
    <submittedName>
        <fullName evidence="3">DNA alkylation repair protein</fullName>
    </submittedName>
</protein>
<feature type="compositionally biased region" description="Basic and acidic residues" evidence="1">
    <location>
        <begin position="208"/>
        <end position="227"/>
    </location>
</feature>
<evidence type="ECO:0000313" key="4">
    <source>
        <dbReference type="Proteomes" id="UP000029389"/>
    </source>
</evidence>
<evidence type="ECO:0000256" key="1">
    <source>
        <dbReference type="SAM" id="MobiDB-lite"/>
    </source>
</evidence>
<dbReference type="AlphaFoldDB" id="A0A090YS76"/>
<comment type="caution">
    <text evidence="2">The sequence shown here is derived from an EMBL/GenBank/DDBJ whole genome shotgun (WGS) entry which is preliminary data.</text>
</comment>
<dbReference type="RefSeq" id="WP_042984054.1">
    <property type="nucleotide sequence ID" value="NZ_JMQC01000008.1"/>
</dbReference>
<dbReference type="Pfam" id="PF08713">
    <property type="entry name" value="DNA_alkylation"/>
    <property type="match status" value="1"/>
</dbReference>
<accession>A0A090YS76</accession>
<dbReference type="PATRIC" id="fig|1405.8.peg.5498"/>
<dbReference type="eggNOG" id="COG4912">
    <property type="taxonomic scope" value="Bacteria"/>
</dbReference>
<sequence length="227" mass="26351">MLLEEVMQQLEEMGTEQNRKTYKNHGAKEPLFGVSFANLKLLKKKIKKDHDLAISLWETKNMDARTLATMVLDPKKLASEKLDEWVQEVDYYCLMDVLMTAICTAPISLEKMEEWTKSDDEWIGRAGWSLLANIAIKNKTLEDEFFLPYLKEIHMHIHNEKNRKRESMNHALIAIGIRNENLEQQAIEIAREIGKVEVDHGPTSCKTPDAEPYIKKARERAEKKKVK</sequence>
<reference evidence="3 5" key="2">
    <citation type="submission" date="2018-08" db="EMBL/GenBank/DDBJ databases">
        <title>Bacillus clarus sp. nov. strain PS00077A.</title>
        <authorList>
            <person name="Mendez Acevedo M."/>
            <person name="Carroll L."/>
            <person name="Mukherjee M."/>
            <person name="Wiedmann M."/>
            <person name="Kovac J."/>
        </authorList>
    </citation>
    <scope>NUCLEOTIDE SEQUENCE [LARGE SCALE GENOMIC DNA]</scope>
    <source>
        <strain evidence="3 5">PS00077A</strain>
    </source>
</reference>
<name>A0A090YS76_9BACI</name>
<dbReference type="STRING" id="1405.B7492_15670"/>
<evidence type="ECO:0000313" key="5">
    <source>
        <dbReference type="Proteomes" id="UP000264294"/>
    </source>
</evidence>
<dbReference type="InterPro" id="IPR016024">
    <property type="entry name" value="ARM-type_fold"/>
</dbReference>
<proteinExistence type="predicted"/>
<dbReference type="CDD" id="cd06561">
    <property type="entry name" value="AlkD_like"/>
    <property type="match status" value="1"/>
</dbReference>
<dbReference type="InterPro" id="IPR014825">
    <property type="entry name" value="DNA_alkylation"/>
</dbReference>
<organism evidence="2 4">
    <name type="scientific">Bacillus clarus</name>
    <dbReference type="NCBI Taxonomy" id="2338372"/>
    <lineage>
        <taxon>Bacteria</taxon>
        <taxon>Bacillati</taxon>
        <taxon>Bacillota</taxon>
        <taxon>Bacilli</taxon>
        <taxon>Bacillales</taxon>
        <taxon>Bacillaceae</taxon>
        <taxon>Bacillus</taxon>
        <taxon>Bacillus cereus group</taxon>
    </lineage>
</organism>
<dbReference type="Proteomes" id="UP000264294">
    <property type="component" value="Unassembled WGS sequence"/>
</dbReference>
<feature type="region of interest" description="Disordered" evidence="1">
    <location>
        <begin position="200"/>
        <end position="227"/>
    </location>
</feature>
<gene>
    <name evidence="3" type="ORF">D0U04_14120</name>
    <name evidence="2" type="ORF">DJ93_5333</name>
</gene>
<dbReference type="PANTHER" id="PTHR41291">
    <property type="entry name" value="DNA ALKYLATION REPAIR PROTEIN"/>
    <property type="match status" value="1"/>
</dbReference>
<dbReference type="Proteomes" id="UP000029389">
    <property type="component" value="Unassembled WGS sequence"/>
</dbReference>